<feature type="domain" description="T6SS Phospholipase effector Tle1-like catalytic" evidence="1">
    <location>
        <begin position="50"/>
        <end position="100"/>
    </location>
</feature>
<organism evidence="2 3">
    <name type="scientific">Methylobacterium indicum</name>
    <dbReference type="NCBI Taxonomy" id="1775910"/>
    <lineage>
        <taxon>Bacteria</taxon>
        <taxon>Pseudomonadati</taxon>
        <taxon>Pseudomonadota</taxon>
        <taxon>Alphaproteobacteria</taxon>
        <taxon>Hyphomicrobiales</taxon>
        <taxon>Methylobacteriaceae</taxon>
        <taxon>Methylobacterium</taxon>
    </lineage>
</organism>
<evidence type="ECO:0000313" key="3">
    <source>
        <dbReference type="Proteomes" id="UP000663508"/>
    </source>
</evidence>
<dbReference type="KEGG" id="mind:mvi_00580"/>
<evidence type="ECO:0000259" key="1">
    <source>
        <dbReference type="Pfam" id="PF09994"/>
    </source>
</evidence>
<gene>
    <name evidence="2" type="ORF">mvi_00580</name>
</gene>
<sequence>MFSVPAVVPSGPALVRAAKVTAMARAVTAPASCPSSRSARSSFLTISPNAYAYRALALDEQRRTFEPTFWTQTAANEEVATCPRRGIDAVEQRWFVGAHATSAAAIPATSSPRPR</sequence>
<dbReference type="AlphaFoldDB" id="A0A8H8WNT4"/>
<dbReference type="EMBL" id="AP024145">
    <property type="protein sequence ID" value="BCM81597.1"/>
    <property type="molecule type" value="Genomic_DNA"/>
</dbReference>
<dbReference type="Pfam" id="PF09994">
    <property type="entry name" value="T6SS_Tle1-like_cat"/>
    <property type="match status" value="1"/>
</dbReference>
<dbReference type="InterPro" id="IPR018712">
    <property type="entry name" value="Tle1-like_cat"/>
</dbReference>
<accession>A0A8H8WNT4</accession>
<protein>
    <recommendedName>
        <fullName evidence="1">T6SS Phospholipase effector Tle1-like catalytic domain-containing protein</fullName>
    </recommendedName>
</protein>
<name>A0A8H8WNT4_9HYPH</name>
<dbReference type="Proteomes" id="UP000663508">
    <property type="component" value="Chromosome"/>
</dbReference>
<evidence type="ECO:0000313" key="2">
    <source>
        <dbReference type="EMBL" id="BCM81597.1"/>
    </source>
</evidence>
<proteinExistence type="predicted"/>
<reference evidence="2" key="1">
    <citation type="submission" date="2020-11" db="EMBL/GenBank/DDBJ databases">
        <title>Complete genome sequence of a novel pathogenic Methylobacterium strain isolated from rice in Vietnam.</title>
        <authorList>
            <person name="Lai K."/>
            <person name="Okazaki S."/>
            <person name="Higashi K."/>
            <person name="Mori H."/>
            <person name="Toyoda A."/>
            <person name="Kurokawa K."/>
        </authorList>
    </citation>
    <scope>NUCLEOTIDE SEQUENCE</scope>
    <source>
        <strain evidence="2">VL1</strain>
    </source>
</reference>